<gene>
    <name evidence="12" type="ORF">N7G274_002817</name>
</gene>
<evidence type="ECO:0000256" key="1">
    <source>
        <dbReference type="ARBA" id="ARBA00001798"/>
    </source>
</evidence>
<dbReference type="SUPFAM" id="SSF57850">
    <property type="entry name" value="RING/U-box"/>
    <property type="match status" value="2"/>
</dbReference>
<feature type="coiled-coil region" evidence="9">
    <location>
        <begin position="50"/>
        <end position="77"/>
    </location>
</feature>
<comment type="catalytic activity">
    <reaction evidence="1">
        <text>[E2 ubiquitin-conjugating enzyme]-S-ubiquitinyl-L-cysteine + [acceptor protein]-L-lysine = [E2 ubiquitin-conjugating enzyme]-L-cysteine + [acceptor protein]-N(6)-ubiquitinyl-L-lysine.</text>
        <dbReference type="EC" id="2.3.2.31"/>
    </reaction>
</comment>
<dbReference type="InterPro" id="IPR017907">
    <property type="entry name" value="Znf_RING_CS"/>
</dbReference>
<name>A0ABR4AGX3_9LECA</name>
<evidence type="ECO:0000256" key="8">
    <source>
        <dbReference type="ARBA" id="ARBA00022833"/>
    </source>
</evidence>
<dbReference type="SMART" id="SM00647">
    <property type="entry name" value="IBR"/>
    <property type="match status" value="2"/>
</dbReference>
<protein>
    <recommendedName>
        <fullName evidence="2">RBR-type E3 ubiquitin transferase</fullName>
        <ecNumber evidence="2">2.3.2.31</ecNumber>
    </recommendedName>
</protein>
<feature type="region of interest" description="Disordered" evidence="10">
    <location>
        <begin position="579"/>
        <end position="602"/>
    </location>
</feature>
<dbReference type="CDD" id="cd20335">
    <property type="entry name" value="BRcat_RBR"/>
    <property type="match status" value="1"/>
</dbReference>
<accession>A0ABR4AGX3</accession>
<dbReference type="Pfam" id="PF01485">
    <property type="entry name" value="IBR"/>
    <property type="match status" value="1"/>
</dbReference>
<evidence type="ECO:0000256" key="3">
    <source>
        <dbReference type="ARBA" id="ARBA00022679"/>
    </source>
</evidence>
<keyword evidence="9" id="KW-0175">Coiled coil</keyword>
<dbReference type="InterPro" id="IPR013083">
    <property type="entry name" value="Znf_RING/FYVE/PHD"/>
</dbReference>
<dbReference type="EMBL" id="JBEFKJ010000008">
    <property type="protein sequence ID" value="KAL2045042.1"/>
    <property type="molecule type" value="Genomic_DNA"/>
</dbReference>
<dbReference type="PROSITE" id="PS00518">
    <property type="entry name" value="ZF_RING_1"/>
    <property type="match status" value="1"/>
</dbReference>
<feature type="compositionally biased region" description="Basic residues" evidence="10">
    <location>
        <begin position="583"/>
        <end position="592"/>
    </location>
</feature>
<dbReference type="InterPro" id="IPR044066">
    <property type="entry name" value="TRIAD_supradom"/>
</dbReference>
<feature type="region of interest" description="Disordered" evidence="10">
    <location>
        <begin position="303"/>
        <end position="403"/>
    </location>
</feature>
<dbReference type="PANTHER" id="PTHR11685">
    <property type="entry name" value="RBR FAMILY RING FINGER AND IBR DOMAIN-CONTAINING"/>
    <property type="match status" value="1"/>
</dbReference>
<evidence type="ECO:0000256" key="10">
    <source>
        <dbReference type="SAM" id="MobiDB-lite"/>
    </source>
</evidence>
<organism evidence="12 13">
    <name type="scientific">Stereocaulon virgatum</name>
    <dbReference type="NCBI Taxonomy" id="373712"/>
    <lineage>
        <taxon>Eukaryota</taxon>
        <taxon>Fungi</taxon>
        <taxon>Dikarya</taxon>
        <taxon>Ascomycota</taxon>
        <taxon>Pezizomycotina</taxon>
        <taxon>Lecanoromycetes</taxon>
        <taxon>OSLEUM clade</taxon>
        <taxon>Lecanoromycetidae</taxon>
        <taxon>Lecanorales</taxon>
        <taxon>Lecanorineae</taxon>
        <taxon>Stereocaulaceae</taxon>
        <taxon>Stereocaulon</taxon>
    </lineage>
</organism>
<proteinExistence type="predicted"/>
<dbReference type="PROSITE" id="PS51873">
    <property type="entry name" value="TRIAD"/>
    <property type="match status" value="1"/>
</dbReference>
<evidence type="ECO:0000256" key="4">
    <source>
        <dbReference type="ARBA" id="ARBA00022723"/>
    </source>
</evidence>
<feature type="domain" description="RING-type" evidence="11">
    <location>
        <begin position="654"/>
        <end position="842"/>
    </location>
</feature>
<sequence length="842" mass="94464">MNAYIYTLFGMDDPATKGVLLDSIETHREHLLSKEEQRIYSFRKGKSPATEQDEEREAQLEKQLKDLADNYKSISENEATAMQRERTRGANSDSTSLVSPEKWPLVAQKDIILERLESSSEDDEPIWNPLTSSYAHRETGFEPGPSKSRYGSDTPESSDNGYHGRVEAPTIASPPSQERHIPPSTSPYPISPASTGHGDIGRDDSVARLASTRLGRLSFNVLRSWVTPRVMGAVWAGKPSDAHPAKLDAPPEREEGARCNNSGKPQMPALPESQVKKAPTQLRKLRANSQLDDKYHVRAAIVTETTETPDDGFTPDPRSSSDSSKIGDLTASRSIDGSSVESTDGPATQVKAQLSRKRPSGGKITAKRVRKHGIVNHISSKENAPASSDDESERSTAEESYFEASRREALRLDSLYRQQEQDRELAERLARDEDLATAFQDLEIRNDEQSTLLAINLASGFVQDQSAFALQQLEEQEFLSQFQDQASTQERQLQADMELAMRLHEESSLMESDHALAQRLQSESSRPGSRLDTIVDSETFDTPARTTLSSFNNFFSPAFATQSPPLPSRRRSPVPIQRIEAKTRRRDGHHINRQGAGWSYTPDLSISQTLQQEEDQQYARDRAEAQRIQDTLQAQDKIAQDRFKAEQVGFKGEEFAECLICTDHFVRAEMLRPCKHWYCRGCLAGAFRNAYNSKPKKPFRCCQSDISVDLVMRELGAVFVRDYKAFELERSTANPLYCSNKGCADFLPPADIHGDNGTCRKCRRQTCRHCRSRAHPGKLCSKDMETEKVKVLANKQGWKACPGCSHMIMRNEGCLHMTCSQCRTEFCYNCGSKNCRGTCRRT</sequence>
<dbReference type="EC" id="2.3.2.31" evidence="2"/>
<feature type="compositionally biased region" description="Polar residues" evidence="10">
    <location>
        <begin position="149"/>
        <end position="160"/>
    </location>
</feature>
<comment type="caution">
    <text evidence="12">The sequence shown here is derived from an EMBL/GenBank/DDBJ whole genome shotgun (WGS) entry which is preliminary data.</text>
</comment>
<evidence type="ECO:0000313" key="12">
    <source>
        <dbReference type="EMBL" id="KAL2045042.1"/>
    </source>
</evidence>
<reference evidence="12 13" key="1">
    <citation type="submission" date="2024-09" db="EMBL/GenBank/DDBJ databases">
        <title>Rethinking Asexuality: The Enigmatic Case of Functional Sexual Genes in Lepraria (Stereocaulaceae).</title>
        <authorList>
            <person name="Doellman M."/>
            <person name="Sun Y."/>
            <person name="Barcenas-Pena A."/>
            <person name="Lumbsch H.T."/>
            <person name="Grewe F."/>
        </authorList>
    </citation>
    <scope>NUCLEOTIDE SEQUENCE [LARGE SCALE GENOMIC DNA]</scope>
    <source>
        <strain evidence="12 13">Mercado 3170</strain>
    </source>
</reference>
<feature type="compositionally biased region" description="Polar residues" evidence="10">
    <location>
        <begin position="89"/>
        <end position="98"/>
    </location>
</feature>
<evidence type="ECO:0000256" key="6">
    <source>
        <dbReference type="ARBA" id="ARBA00022771"/>
    </source>
</evidence>
<keyword evidence="7" id="KW-0833">Ubl conjugation pathway</keyword>
<feature type="region of interest" description="Disordered" evidence="10">
    <location>
        <begin position="81"/>
        <end position="101"/>
    </location>
</feature>
<keyword evidence="13" id="KW-1185">Reference proteome</keyword>
<evidence type="ECO:0000259" key="11">
    <source>
        <dbReference type="PROSITE" id="PS51873"/>
    </source>
</evidence>
<evidence type="ECO:0000256" key="9">
    <source>
        <dbReference type="SAM" id="Coils"/>
    </source>
</evidence>
<feature type="compositionally biased region" description="Polar residues" evidence="10">
    <location>
        <begin position="377"/>
        <end position="386"/>
    </location>
</feature>
<feature type="region of interest" description="Disordered" evidence="10">
    <location>
        <begin position="237"/>
        <end position="279"/>
    </location>
</feature>
<dbReference type="Proteomes" id="UP001590950">
    <property type="component" value="Unassembled WGS sequence"/>
</dbReference>
<keyword evidence="3" id="KW-0808">Transferase</keyword>
<dbReference type="InterPro" id="IPR002867">
    <property type="entry name" value="IBR_dom"/>
</dbReference>
<dbReference type="CDD" id="cd22584">
    <property type="entry name" value="Rcat_RBR_unk"/>
    <property type="match status" value="1"/>
</dbReference>
<feature type="region of interest" description="Disordered" evidence="10">
    <location>
        <begin position="116"/>
        <end position="188"/>
    </location>
</feature>
<dbReference type="Gene3D" id="1.20.120.1750">
    <property type="match status" value="1"/>
</dbReference>
<feature type="compositionally biased region" description="Polar residues" evidence="10">
    <location>
        <begin position="331"/>
        <end position="352"/>
    </location>
</feature>
<feature type="compositionally biased region" description="Basic residues" evidence="10">
    <location>
        <begin position="354"/>
        <end position="374"/>
    </location>
</feature>
<dbReference type="InterPro" id="IPR031127">
    <property type="entry name" value="E3_UB_ligase_RBR"/>
</dbReference>
<dbReference type="Gene3D" id="3.30.40.10">
    <property type="entry name" value="Zinc/RING finger domain, C3HC4 (zinc finger)"/>
    <property type="match status" value="1"/>
</dbReference>
<evidence type="ECO:0000313" key="13">
    <source>
        <dbReference type="Proteomes" id="UP001590950"/>
    </source>
</evidence>
<keyword evidence="5" id="KW-0677">Repeat</keyword>
<keyword evidence="6" id="KW-0863">Zinc-finger</keyword>
<keyword evidence="8" id="KW-0862">Zinc</keyword>
<evidence type="ECO:0000256" key="5">
    <source>
        <dbReference type="ARBA" id="ARBA00022737"/>
    </source>
</evidence>
<evidence type="ECO:0000256" key="7">
    <source>
        <dbReference type="ARBA" id="ARBA00022786"/>
    </source>
</evidence>
<keyword evidence="4" id="KW-0479">Metal-binding</keyword>
<feature type="compositionally biased region" description="Basic and acidic residues" evidence="10">
    <location>
        <begin position="240"/>
        <end position="257"/>
    </location>
</feature>
<dbReference type="Pfam" id="PF22191">
    <property type="entry name" value="IBR_1"/>
    <property type="match status" value="1"/>
</dbReference>
<evidence type="ECO:0000256" key="2">
    <source>
        <dbReference type="ARBA" id="ARBA00012251"/>
    </source>
</evidence>